<proteinExistence type="predicted"/>
<dbReference type="Proteomes" id="UP000008540">
    <property type="component" value="Chromosome"/>
</dbReference>
<protein>
    <submittedName>
        <fullName evidence="2">Arc-like DNA binding domain protein</fullName>
    </submittedName>
</protein>
<dbReference type="Gene3D" id="1.10.1220.10">
    <property type="entry name" value="Met repressor-like"/>
    <property type="match status" value="1"/>
</dbReference>
<reference key="2">
    <citation type="submission" date="2005-07" db="EMBL/GenBank/DDBJ databases">
        <title>Discovery of similar natural protein sequences with different folds using transitive homology relationships.</title>
        <authorList>
            <person name="Anderson W.J."/>
            <person name="Hall B.M."/>
            <person name="Roessler C.G."/>
            <person name="Robers S.A."/>
            <person name="Ingram W.M."/>
            <person name="Weichsel A."/>
            <person name="Heroux A."/>
            <person name="Montfort W.R."/>
            <person name="Cordes M.H."/>
        </authorList>
    </citation>
    <scope>NUCLEOTIDE SEQUENCE</scope>
    <source>
        <strain>Pf-5</strain>
    </source>
</reference>
<dbReference type="GO" id="GO:0006355">
    <property type="term" value="P:regulation of DNA-templated transcription"/>
    <property type="evidence" value="ECO:0007669"/>
    <property type="project" value="InterPro"/>
</dbReference>
<name>F9XXE0_PSEF5</name>
<dbReference type="InterPro" id="IPR013321">
    <property type="entry name" value="Arc_rbn_hlx_hlx"/>
</dbReference>
<dbReference type="KEGG" id="pfl:PFL_6256"/>
<accession>F9XXE0</accession>
<dbReference type="HOGENOM" id="CLU_148670_0_0_6"/>
<organism evidence="2 3">
    <name type="scientific">Pseudomonas fluorescens (strain ATCC BAA-477 / NRRL B-23932 / Pf-5)</name>
    <dbReference type="NCBI Taxonomy" id="220664"/>
    <lineage>
        <taxon>Bacteria</taxon>
        <taxon>Pseudomonadati</taxon>
        <taxon>Pseudomonadota</taxon>
        <taxon>Gammaproteobacteria</taxon>
        <taxon>Pseudomonadales</taxon>
        <taxon>Pseudomonadaceae</taxon>
        <taxon>Pseudomonas</taxon>
    </lineage>
</organism>
<dbReference type="InterPro" id="IPR010985">
    <property type="entry name" value="Ribbon_hlx_hlx"/>
</dbReference>
<evidence type="ECO:0000259" key="1">
    <source>
        <dbReference type="Pfam" id="PF03869"/>
    </source>
</evidence>
<reference evidence="2 3" key="1">
    <citation type="journal article" date="2005" name="Nat. Biotechnol.">
        <title>Complete genome sequence of the plant commensal Pseudomonas fluorescens Pf-5.</title>
        <authorList>
            <person name="Paulsen I.T."/>
            <person name="Press C.M."/>
            <person name="Ravel J."/>
            <person name="Kobayashi D.Y."/>
            <person name="Myers G.S."/>
            <person name="Mavrodi D.V."/>
            <person name="DeBoy R.T."/>
            <person name="Seshadri R."/>
            <person name="Ren Q."/>
            <person name="Madupu R."/>
            <person name="Dodson R.J."/>
            <person name="Durkin A.S."/>
            <person name="Brinkac L.M."/>
            <person name="Daugherty S.C."/>
            <person name="Sullivan S.A."/>
            <person name="Rosovitz M.J."/>
            <person name="Gwinn M.L."/>
            <person name="Zhou L."/>
            <person name="Schneider D.J."/>
            <person name="Cartinhour S.W."/>
            <person name="Nelson W.C."/>
            <person name="Weidman J."/>
            <person name="Watkins K."/>
            <person name="Tran K."/>
            <person name="Khouri H."/>
            <person name="Pierson E.A."/>
            <person name="Pierson L.S.III."/>
            <person name="Thomashow L.S."/>
            <person name="Loper J.E."/>
        </authorList>
    </citation>
    <scope>NUCLEOTIDE SEQUENCE [LARGE SCALE GENOMIC DNA]</scope>
    <source>
        <strain evidence="3">ATCC BAA-477 / NRRL B-23932 / Pf-5</strain>
    </source>
</reference>
<dbReference type="SUPFAM" id="SSF47598">
    <property type="entry name" value="Ribbon-helix-helix"/>
    <property type="match status" value="1"/>
</dbReference>
<dbReference type="eggNOG" id="ENOG5033BNF">
    <property type="taxonomic scope" value="Bacteria"/>
</dbReference>
<sequence length="115" mass="12910">MIIRRNCMDQTTSRTADKFVVRLPDGMRDRIAQVARDNTRSMNSEIINRLEQSLLVSQVDAANPLKADLERAYRIIDRLLQVASPSTEDVQEILELFKCGTPRASFPAMNSSAGV</sequence>
<dbReference type="EMBL" id="CP000076">
    <property type="protein sequence ID" value="AEK81732.1"/>
    <property type="molecule type" value="Genomic_DNA"/>
</dbReference>
<feature type="domain" description="Arc-like DNA binding" evidence="1">
    <location>
        <begin position="13"/>
        <end position="55"/>
    </location>
</feature>
<dbReference type="STRING" id="220664.PFL_6256"/>
<dbReference type="GO" id="GO:0003677">
    <property type="term" value="F:DNA binding"/>
    <property type="evidence" value="ECO:0007669"/>
    <property type="project" value="InterPro"/>
</dbReference>
<gene>
    <name evidence="2" type="ordered locus">PFL_6256</name>
</gene>
<dbReference type="AlphaFoldDB" id="F9XXE0"/>
<evidence type="ECO:0000313" key="3">
    <source>
        <dbReference type="Proteomes" id="UP000008540"/>
    </source>
</evidence>
<dbReference type="Pfam" id="PF03869">
    <property type="entry name" value="Arc"/>
    <property type="match status" value="1"/>
</dbReference>
<evidence type="ECO:0000313" key="2">
    <source>
        <dbReference type="EMBL" id="AEK81732.1"/>
    </source>
</evidence>
<dbReference type="InterPro" id="IPR005569">
    <property type="entry name" value="Arc_DNA-bd_dom"/>
</dbReference>
<reference key="3">
    <citation type="journal article" date="2007" name="Chem. Biol.">
        <title>The genomisotopic approach: a systematic method to isolate products of orphan biosynthetic gene clusters.</title>
        <authorList>
            <person name="Gross H."/>
            <person name="Stockwell V.O."/>
            <person name="Henkels M.D."/>
            <person name="Nowak-Thompson B."/>
            <person name="Loper J.E."/>
            <person name="Gerwick W.H."/>
        </authorList>
    </citation>
    <scope>NUCLEOTIDE SEQUENCE</scope>
    <source>
        <strain>Pf-5</strain>
    </source>
</reference>